<dbReference type="GO" id="GO:0103016">
    <property type="term" value="F:tRNA-uridine 2-sulfurtransferase activity"/>
    <property type="evidence" value="ECO:0007669"/>
    <property type="project" value="UniProtKB-EC"/>
</dbReference>
<feature type="site" description="Interaction with tRNA" evidence="9">
    <location>
        <position position="359"/>
    </location>
</feature>
<dbReference type="CDD" id="cd01998">
    <property type="entry name" value="MnmA_TRMU-like"/>
    <property type="match status" value="1"/>
</dbReference>
<dbReference type="Pfam" id="PF20258">
    <property type="entry name" value="tRNA_Me_trans_C"/>
    <property type="match status" value="1"/>
</dbReference>
<dbReference type="RefSeq" id="WP_085795395.1">
    <property type="nucleotide sequence ID" value="NZ_FWFO01000001.1"/>
</dbReference>
<gene>
    <name evidence="9 12" type="primary">mnmA</name>
    <name evidence="12" type="ORF">TRL7639_01845</name>
</gene>
<keyword evidence="6 9" id="KW-0694">RNA-binding</keyword>
<dbReference type="NCBIfam" id="NF001138">
    <property type="entry name" value="PRK00143.1"/>
    <property type="match status" value="1"/>
</dbReference>
<evidence type="ECO:0000313" key="13">
    <source>
        <dbReference type="Proteomes" id="UP000193077"/>
    </source>
</evidence>
<dbReference type="OrthoDB" id="9800696at2"/>
<dbReference type="HAMAP" id="MF_00144">
    <property type="entry name" value="tRNA_thiouridyl_MnmA"/>
    <property type="match status" value="1"/>
</dbReference>
<dbReference type="Pfam" id="PF03054">
    <property type="entry name" value="tRNA_Me_trans"/>
    <property type="match status" value="1"/>
</dbReference>
<accession>A0A1Y5SE08</accession>
<feature type="site" description="Interaction with tRNA" evidence="9">
    <location>
        <position position="145"/>
    </location>
</feature>
<dbReference type="EMBL" id="FWFO01000001">
    <property type="protein sequence ID" value="SLN37504.1"/>
    <property type="molecule type" value="Genomic_DNA"/>
</dbReference>
<dbReference type="InterPro" id="IPR046885">
    <property type="entry name" value="MnmA-like_C"/>
</dbReference>
<dbReference type="InterPro" id="IPR014729">
    <property type="entry name" value="Rossmann-like_a/b/a_fold"/>
</dbReference>
<proteinExistence type="inferred from homology"/>
<evidence type="ECO:0000256" key="4">
    <source>
        <dbReference type="ARBA" id="ARBA00022741"/>
    </source>
</evidence>
<keyword evidence="7 9" id="KW-1015">Disulfide bond</keyword>
<keyword evidence="4 9" id="KW-0547">Nucleotide-binding</keyword>
<evidence type="ECO:0000313" key="12">
    <source>
        <dbReference type="EMBL" id="SLN37504.1"/>
    </source>
</evidence>
<dbReference type="GO" id="GO:0002143">
    <property type="term" value="P:tRNA wobble position uridine thiolation"/>
    <property type="evidence" value="ECO:0007669"/>
    <property type="project" value="TreeGrafter"/>
</dbReference>
<keyword evidence="3 9" id="KW-0819">tRNA processing</keyword>
<feature type="active site" description="Nucleophile" evidence="9">
    <location>
        <position position="120"/>
    </location>
</feature>
<dbReference type="AlphaFoldDB" id="A0A1Y5SE08"/>
<dbReference type="InterPro" id="IPR004506">
    <property type="entry name" value="MnmA-like"/>
</dbReference>
<sequence length="381" mass="41633">MALDTDAPLNSLGFAKPPSETRVVVAMSGGVDSSVVAAYLSDQGYDVVGVTLQLYDHGAALAKKGACCAGIDIHDARRVAEERGFPHYVLDYENIFQEAVIDEFADSYLAGATPVPCIRCNERVKFKDLLETAKDLEADCMATGHYIQRMMGENGPELHSAEDANRDQSYFLFSTTPEQLDYLRFPLGHLPSKDATREMAAQYGLSVADKPDSQDICFVPNGNYASVIEKLRPGAAEPGQIVHADGRVLGEHNGVIHYTIGQRRGLGIGGLSEPLYVVKLDVDTKQVVVGPKALLSTRTIPVREINWLGDEPFTSQTEWHVSVKVRSTRPPREAIIRPLSDTTAEVELLSPEEGVSPGQACVFYETDGSRIFGGGWIWRGY</sequence>
<feature type="domain" description="tRNA-specific 2-thiouridylase MnmA-like central" evidence="11">
    <location>
        <begin position="236"/>
        <end position="290"/>
    </location>
</feature>
<dbReference type="Gene3D" id="3.40.50.620">
    <property type="entry name" value="HUPs"/>
    <property type="match status" value="1"/>
</dbReference>
<comment type="similarity">
    <text evidence="9">Belongs to the MnmA/TRMU family.</text>
</comment>
<comment type="catalytic activity">
    <reaction evidence="8 9">
        <text>S-sulfanyl-L-cysteinyl-[protein] + uridine(34) in tRNA + AH2 + ATP = 2-thiouridine(34) in tRNA + L-cysteinyl-[protein] + A + AMP + diphosphate + H(+)</text>
        <dbReference type="Rhea" id="RHEA:47032"/>
        <dbReference type="Rhea" id="RHEA-COMP:10131"/>
        <dbReference type="Rhea" id="RHEA-COMP:11726"/>
        <dbReference type="Rhea" id="RHEA-COMP:11727"/>
        <dbReference type="Rhea" id="RHEA-COMP:11728"/>
        <dbReference type="ChEBI" id="CHEBI:13193"/>
        <dbReference type="ChEBI" id="CHEBI:15378"/>
        <dbReference type="ChEBI" id="CHEBI:17499"/>
        <dbReference type="ChEBI" id="CHEBI:29950"/>
        <dbReference type="ChEBI" id="CHEBI:30616"/>
        <dbReference type="ChEBI" id="CHEBI:33019"/>
        <dbReference type="ChEBI" id="CHEBI:61963"/>
        <dbReference type="ChEBI" id="CHEBI:65315"/>
        <dbReference type="ChEBI" id="CHEBI:87170"/>
        <dbReference type="ChEBI" id="CHEBI:456215"/>
        <dbReference type="EC" id="2.8.1.13"/>
    </reaction>
</comment>
<evidence type="ECO:0000256" key="7">
    <source>
        <dbReference type="ARBA" id="ARBA00023157"/>
    </source>
</evidence>
<dbReference type="PANTHER" id="PTHR11933">
    <property type="entry name" value="TRNA 5-METHYLAMINOMETHYL-2-THIOURIDYLATE -METHYLTRANSFERASE"/>
    <property type="match status" value="1"/>
</dbReference>
<keyword evidence="13" id="KW-1185">Reference proteome</keyword>
<reference evidence="12 13" key="1">
    <citation type="submission" date="2017-03" db="EMBL/GenBank/DDBJ databases">
        <authorList>
            <person name="Afonso C.L."/>
            <person name="Miller P.J."/>
            <person name="Scott M.A."/>
            <person name="Spackman E."/>
            <person name="Goraichik I."/>
            <person name="Dimitrov K.M."/>
            <person name="Suarez D.L."/>
            <person name="Swayne D.E."/>
        </authorList>
    </citation>
    <scope>NUCLEOTIDE SEQUENCE [LARGE SCALE GENOMIC DNA]</scope>
    <source>
        <strain evidence="12 13">CECT 7639</strain>
    </source>
</reference>
<name>A0A1Y5SE08_9RHOB</name>
<evidence type="ECO:0000256" key="6">
    <source>
        <dbReference type="ARBA" id="ARBA00022884"/>
    </source>
</evidence>
<dbReference type="NCBIfam" id="TIGR00420">
    <property type="entry name" value="trmU"/>
    <property type="match status" value="1"/>
</dbReference>
<feature type="disulfide bond" description="Alternate" evidence="9">
    <location>
        <begin position="120"/>
        <end position="217"/>
    </location>
</feature>
<dbReference type="Proteomes" id="UP000193077">
    <property type="component" value="Unassembled WGS sequence"/>
</dbReference>
<dbReference type="EC" id="2.8.1.13" evidence="9"/>
<dbReference type="InterPro" id="IPR046884">
    <property type="entry name" value="MnmA-like_central"/>
</dbReference>
<dbReference type="InterPro" id="IPR023382">
    <property type="entry name" value="MnmA-like_central_sf"/>
</dbReference>
<dbReference type="GO" id="GO:0000049">
    <property type="term" value="F:tRNA binding"/>
    <property type="evidence" value="ECO:0007669"/>
    <property type="project" value="UniProtKB-KW"/>
</dbReference>
<evidence type="ECO:0000256" key="3">
    <source>
        <dbReference type="ARBA" id="ARBA00022694"/>
    </source>
</evidence>
<feature type="active site" description="Cysteine persulfide intermediate" evidence="9">
    <location>
        <position position="217"/>
    </location>
</feature>
<comment type="caution">
    <text evidence="9">Lacks conserved residue(s) required for the propagation of feature annotation.</text>
</comment>
<evidence type="ECO:0000256" key="2">
    <source>
        <dbReference type="ARBA" id="ARBA00022679"/>
    </source>
</evidence>
<evidence type="ECO:0000259" key="10">
    <source>
        <dbReference type="Pfam" id="PF20258"/>
    </source>
</evidence>
<feature type="binding site" evidence="9">
    <location>
        <begin position="26"/>
        <end position="33"/>
    </location>
    <ligand>
        <name>ATP</name>
        <dbReference type="ChEBI" id="CHEBI:30616"/>
    </ligand>
</feature>
<keyword evidence="5 9" id="KW-0067">ATP-binding</keyword>
<feature type="binding site" evidence="9">
    <location>
        <position position="144"/>
    </location>
    <ligand>
        <name>ATP</name>
        <dbReference type="ChEBI" id="CHEBI:30616"/>
    </ligand>
</feature>
<dbReference type="SUPFAM" id="SSF52402">
    <property type="entry name" value="Adenine nucleotide alpha hydrolases-like"/>
    <property type="match status" value="1"/>
</dbReference>
<feature type="region of interest" description="Interaction with tRNA" evidence="9">
    <location>
        <begin position="166"/>
        <end position="168"/>
    </location>
</feature>
<dbReference type="FunFam" id="2.30.30.280:FF:000001">
    <property type="entry name" value="tRNA-specific 2-thiouridylase MnmA"/>
    <property type="match status" value="1"/>
</dbReference>
<dbReference type="PANTHER" id="PTHR11933:SF5">
    <property type="entry name" value="MITOCHONDRIAL TRNA-SPECIFIC 2-THIOURIDYLASE 1"/>
    <property type="match status" value="1"/>
</dbReference>
<evidence type="ECO:0000256" key="5">
    <source>
        <dbReference type="ARBA" id="ARBA00022840"/>
    </source>
</evidence>
<comment type="function">
    <text evidence="9">Catalyzes the 2-thiolation of uridine at the wobble position (U34) of tRNA, leading to the formation of s(2)U34.</text>
</comment>
<dbReference type="GO" id="GO:0005737">
    <property type="term" value="C:cytoplasm"/>
    <property type="evidence" value="ECO:0007669"/>
    <property type="project" value="UniProtKB-SubCell"/>
</dbReference>
<evidence type="ECO:0000256" key="8">
    <source>
        <dbReference type="ARBA" id="ARBA00051542"/>
    </source>
</evidence>
<keyword evidence="2 9" id="KW-0808">Transferase</keyword>
<dbReference type="GO" id="GO:0005524">
    <property type="term" value="F:ATP binding"/>
    <property type="evidence" value="ECO:0007669"/>
    <property type="project" value="UniProtKB-KW"/>
</dbReference>
<protein>
    <recommendedName>
        <fullName evidence="9">tRNA-specific 2-thiouridylase MnmA</fullName>
        <ecNumber evidence="9">2.8.1.13</ecNumber>
    </recommendedName>
</protein>
<comment type="subcellular location">
    <subcellularLocation>
        <location evidence="9">Cytoplasm</location>
    </subcellularLocation>
</comment>
<dbReference type="FunFam" id="3.40.50.620:FF:000115">
    <property type="entry name" value="tRNA-specific 2-thiouridylase MnmA"/>
    <property type="match status" value="1"/>
</dbReference>
<organism evidence="12 13">
    <name type="scientific">Falsiruegeria litorea R37</name>
    <dbReference type="NCBI Taxonomy" id="1200284"/>
    <lineage>
        <taxon>Bacteria</taxon>
        <taxon>Pseudomonadati</taxon>
        <taxon>Pseudomonadota</taxon>
        <taxon>Alphaproteobacteria</taxon>
        <taxon>Rhodobacterales</taxon>
        <taxon>Roseobacteraceae</taxon>
        <taxon>Falsiruegeria</taxon>
    </lineage>
</organism>
<keyword evidence="9" id="KW-0963">Cytoplasm</keyword>
<dbReference type="Gene3D" id="2.40.30.10">
    <property type="entry name" value="Translation factors"/>
    <property type="match status" value="1"/>
</dbReference>
<evidence type="ECO:0000256" key="1">
    <source>
        <dbReference type="ARBA" id="ARBA00022555"/>
    </source>
</evidence>
<keyword evidence="1 9" id="KW-0820">tRNA-binding</keyword>
<dbReference type="Gene3D" id="2.30.30.280">
    <property type="entry name" value="Adenine nucleotide alpha hydrolases-like domains"/>
    <property type="match status" value="1"/>
</dbReference>
<evidence type="ECO:0000256" key="9">
    <source>
        <dbReference type="HAMAP-Rule" id="MF_00144"/>
    </source>
</evidence>
<feature type="binding site" evidence="9">
    <location>
        <position position="52"/>
    </location>
    <ligand>
        <name>ATP</name>
        <dbReference type="ChEBI" id="CHEBI:30616"/>
    </ligand>
</feature>
<dbReference type="Pfam" id="PF20259">
    <property type="entry name" value="tRNA_Me_trans_M"/>
    <property type="match status" value="1"/>
</dbReference>
<feature type="domain" description="tRNA-specific 2-thiouridylase MnmA-like C-terminal" evidence="10">
    <location>
        <begin position="298"/>
        <end position="377"/>
    </location>
</feature>
<evidence type="ECO:0000259" key="11">
    <source>
        <dbReference type="Pfam" id="PF20259"/>
    </source>
</evidence>